<name>H2XZ02_CIOIN</name>
<feature type="domain" description="WH1" evidence="3">
    <location>
        <begin position="5"/>
        <end position="115"/>
    </location>
</feature>
<dbReference type="PANTHER" id="PTHR11202">
    <property type="entry name" value="SPROUTY-RELATED, EVH1 DOMAIN-CONTAINING PROTEIN FAMILY MEMBER"/>
    <property type="match status" value="1"/>
</dbReference>
<feature type="transmembrane region" description="Helical" evidence="2">
    <location>
        <begin position="374"/>
        <end position="393"/>
    </location>
</feature>
<dbReference type="GO" id="GO:0070373">
    <property type="term" value="P:negative regulation of ERK1 and ERK2 cascade"/>
    <property type="evidence" value="ECO:0000318"/>
    <property type="project" value="GO_Central"/>
</dbReference>
<sequence length="414" mass="47151">MEKGKIEWNERPIVRVEATVMVRGELGWTPHLGAGHSKVAVYESMPRTDYRLYGYRIQDKEVTLDTLIPPQMIFVRASAIFHHWVIGQERMGLAFNGTADARSFDRGIRVALENLDKHKCVKTRNMSSGSSTCSRTSEEVSYHVTTHDTTFTMDYVCTHICIMGKATMPWTNLACTGLYFASHTSQLFFLSPLDIYTTKLLTLENCLITKTSLLLSTRPPSKSLPHTSLSHHSITWSLRTSEDLRNKYASHRYTPQLQRTPYHDYRYHGMKSADDCLMEQHKTTLFHTSPSFGSYTDPIKPPASTKSSERGGRRKEDLGERTRCRYCQVLYNRERNPAGSCPAAPVNTCPCFTRCSTCLPCTDDNTRVWTHRRWCIFAIVSIFIPCLCLYPILKNCHRCGAVCHCCGGKHKPMP</sequence>
<dbReference type="Proteomes" id="UP000008144">
    <property type="component" value="Chromosome 11"/>
</dbReference>
<dbReference type="HOGENOM" id="CLU_038867_1_1_1"/>
<dbReference type="PROSITE" id="PS50229">
    <property type="entry name" value="WH1"/>
    <property type="match status" value="1"/>
</dbReference>
<dbReference type="PANTHER" id="PTHR11202:SF3">
    <property type="entry name" value="SPROUTY-RELATED PROTEIN WITH EVH-1 DOMAIN, ISOFORM C"/>
    <property type="match status" value="1"/>
</dbReference>
<reference evidence="4" key="4">
    <citation type="submission" date="2025-09" db="UniProtKB">
        <authorList>
            <consortium name="Ensembl"/>
        </authorList>
    </citation>
    <scope>IDENTIFICATION</scope>
</reference>
<dbReference type="CDD" id="cd10574">
    <property type="entry name" value="EVH1_SPRED-like"/>
    <property type="match status" value="1"/>
</dbReference>
<reference evidence="4" key="2">
    <citation type="journal article" date="2008" name="Genome Biol.">
        <title>Improved genome assembly and evidence-based global gene model set for the chordate Ciona intestinalis: new insight into intron and operon populations.</title>
        <authorList>
            <person name="Satou Y."/>
            <person name="Mineta K."/>
            <person name="Ogasawara M."/>
            <person name="Sasakura Y."/>
            <person name="Shoguchi E."/>
            <person name="Ueno K."/>
            <person name="Yamada L."/>
            <person name="Matsumoto J."/>
            <person name="Wasserscheid J."/>
            <person name="Dewar K."/>
            <person name="Wiley G.B."/>
            <person name="Macmil S.L."/>
            <person name="Roe B.A."/>
            <person name="Zeller R.W."/>
            <person name="Hastings K.E."/>
            <person name="Lemaire P."/>
            <person name="Lindquist E."/>
            <person name="Endo T."/>
            <person name="Hotta K."/>
            <person name="Inaba K."/>
        </authorList>
    </citation>
    <scope>NUCLEOTIDE SEQUENCE [LARGE SCALE GENOMIC DNA]</scope>
    <source>
        <strain evidence="4">wild type</strain>
    </source>
</reference>
<keyword evidence="2" id="KW-0812">Transmembrane</keyword>
<organism evidence="4 5">
    <name type="scientific">Ciona intestinalis</name>
    <name type="common">Transparent sea squirt</name>
    <name type="synonym">Ascidia intestinalis</name>
    <dbReference type="NCBI Taxonomy" id="7719"/>
    <lineage>
        <taxon>Eukaryota</taxon>
        <taxon>Metazoa</taxon>
        <taxon>Chordata</taxon>
        <taxon>Tunicata</taxon>
        <taxon>Ascidiacea</taxon>
        <taxon>Phlebobranchia</taxon>
        <taxon>Cionidae</taxon>
        <taxon>Ciona</taxon>
    </lineage>
</organism>
<evidence type="ECO:0000256" key="2">
    <source>
        <dbReference type="SAM" id="Phobius"/>
    </source>
</evidence>
<dbReference type="STRING" id="7719.ENSCINP00000034886"/>
<accession>H2XZ02</accession>
<dbReference type="EMBL" id="EAAA01000779">
    <property type="status" value="NOT_ANNOTATED_CDS"/>
    <property type="molecule type" value="Genomic_DNA"/>
</dbReference>
<evidence type="ECO:0000256" key="1">
    <source>
        <dbReference type="SAM" id="MobiDB-lite"/>
    </source>
</evidence>
<dbReference type="Gene3D" id="2.30.29.30">
    <property type="entry name" value="Pleckstrin-homology domain (PH domain)/Phosphotyrosine-binding domain (PTB)"/>
    <property type="match status" value="1"/>
</dbReference>
<dbReference type="Pfam" id="PF00568">
    <property type="entry name" value="WH1"/>
    <property type="match status" value="1"/>
</dbReference>
<dbReference type="InterPro" id="IPR041937">
    <property type="entry name" value="SPRE_EVH1"/>
</dbReference>
<dbReference type="SMART" id="SM00461">
    <property type="entry name" value="WH1"/>
    <property type="match status" value="1"/>
</dbReference>
<proteinExistence type="predicted"/>
<evidence type="ECO:0000313" key="5">
    <source>
        <dbReference type="Proteomes" id="UP000008144"/>
    </source>
</evidence>
<reference evidence="5" key="1">
    <citation type="journal article" date="2002" name="Science">
        <title>The draft genome of Ciona intestinalis: insights into chordate and vertebrate origins.</title>
        <authorList>
            <person name="Dehal P."/>
            <person name="Satou Y."/>
            <person name="Campbell R.K."/>
            <person name="Chapman J."/>
            <person name="Degnan B."/>
            <person name="De Tomaso A."/>
            <person name="Davidson B."/>
            <person name="Di Gregorio A."/>
            <person name="Gelpke M."/>
            <person name="Goodstein D.M."/>
            <person name="Harafuji N."/>
            <person name="Hastings K.E."/>
            <person name="Ho I."/>
            <person name="Hotta K."/>
            <person name="Huang W."/>
            <person name="Kawashima T."/>
            <person name="Lemaire P."/>
            <person name="Martinez D."/>
            <person name="Meinertzhagen I.A."/>
            <person name="Necula S."/>
            <person name="Nonaka M."/>
            <person name="Putnam N."/>
            <person name="Rash S."/>
            <person name="Saiga H."/>
            <person name="Satake M."/>
            <person name="Terry A."/>
            <person name="Yamada L."/>
            <person name="Wang H.G."/>
            <person name="Awazu S."/>
            <person name="Azumi K."/>
            <person name="Boore J."/>
            <person name="Branno M."/>
            <person name="Chin-Bow S."/>
            <person name="DeSantis R."/>
            <person name="Doyle S."/>
            <person name="Francino P."/>
            <person name="Keys D.N."/>
            <person name="Haga S."/>
            <person name="Hayashi H."/>
            <person name="Hino K."/>
            <person name="Imai K.S."/>
            <person name="Inaba K."/>
            <person name="Kano S."/>
            <person name="Kobayashi K."/>
            <person name="Kobayashi M."/>
            <person name="Lee B.I."/>
            <person name="Makabe K.W."/>
            <person name="Manohar C."/>
            <person name="Matassi G."/>
            <person name="Medina M."/>
            <person name="Mochizuki Y."/>
            <person name="Mount S."/>
            <person name="Morishita T."/>
            <person name="Miura S."/>
            <person name="Nakayama A."/>
            <person name="Nishizaka S."/>
            <person name="Nomoto H."/>
            <person name="Ohta F."/>
            <person name="Oishi K."/>
            <person name="Rigoutsos I."/>
            <person name="Sano M."/>
            <person name="Sasaki A."/>
            <person name="Sasakura Y."/>
            <person name="Shoguchi E."/>
            <person name="Shin-i T."/>
            <person name="Spagnuolo A."/>
            <person name="Stainier D."/>
            <person name="Suzuki M.M."/>
            <person name="Tassy O."/>
            <person name="Takatori N."/>
            <person name="Tokuoka M."/>
            <person name="Yagi K."/>
            <person name="Yoshizaki F."/>
            <person name="Wada S."/>
            <person name="Zhang C."/>
            <person name="Hyatt P.D."/>
            <person name="Larimer F."/>
            <person name="Detter C."/>
            <person name="Doggett N."/>
            <person name="Glavina T."/>
            <person name="Hawkins T."/>
            <person name="Richardson P."/>
            <person name="Lucas S."/>
            <person name="Kohara Y."/>
            <person name="Levine M."/>
            <person name="Satoh N."/>
            <person name="Rokhsar D.S."/>
        </authorList>
    </citation>
    <scope>NUCLEOTIDE SEQUENCE [LARGE SCALE GENOMIC DNA]</scope>
</reference>
<dbReference type="GO" id="GO:0005886">
    <property type="term" value="C:plasma membrane"/>
    <property type="evidence" value="ECO:0000318"/>
    <property type="project" value="GO_Central"/>
</dbReference>
<evidence type="ECO:0000259" key="3">
    <source>
        <dbReference type="PROSITE" id="PS50229"/>
    </source>
</evidence>
<keyword evidence="2" id="KW-0472">Membrane</keyword>
<feature type="region of interest" description="Disordered" evidence="1">
    <location>
        <begin position="293"/>
        <end position="317"/>
    </location>
</feature>
<dbReference type="InParanoid" id="H2XZ02"/>
<dbReference type="OMA" id="QFCARWA"/>
<dbReference type="GO" id="GO:0019901">
    <property type="term" value="F:protein kinase binding"/>
    <property type="evidence" value="ECO:0000318"/>
    <property type="project" value="GO_Central"/>
</dbReference>
<protein>
    <recommendedName>
        <fullName evidence="3">WH1 domain-containing protein</fullName>
    </recommendedName>
</protein>
<keyword evidence="2" id="KW-1133">Transmembrane helix</keyword>
<dbReference type="FunCoup" id="H2XZ02">
    <property type="interactions" value="28"/>
</dbReference>
<reference evidence="4" key="3">
    <citation type="submission" date="2025-08" db="UniProtKB">
        <authorList>
            <consortium name="Ensembl"/>
        </authorList>
    </citation>
    <scope>IDENTIFICATION</scope>
</reference>
<dbReference type="InterPro" id="IPR000697">
    <property type="entry name" value="WH1/EVH1_dom"/>
</dbReference>
<dbReference type="GeneTree" id="ENSGT00940000171002"/>
<evidence type="ECO:0000313" key="4">
    <source>
        <dbReference type="Ensembl" id="ENSCINP00000034886.1"/>
    </source>
</evidence>
<dbReference type="InterPro" id="IPR011993">
    <property type="entry name" value="PH-like_dom_sf"/>
</dbReference>
<dbReference type="AlphaFoldDB" id="H2XZ02"/>
<dbReference type="SUPFAM" id="SSF50729">
    <property type="entry name" value="PH domain-like"/>
    <property type="match status" value="1"/>
</dbReference>
<dbReference type="Ensembl" id="ENSCINT00000037352.1">
    <property type="protein sequence ID" value="ENSCINP00000034886.1"/>
    <property type="gene ID" value="ENSCING00000018479.1"/>
</dbReference>
<keyword evidence="5" id="KW-1185">Reference proteome</keyword>
<feature type="compositionally biased region" description="Basic and acidic residues" evidence="1">
    <location>
        <begin position="307"/>
        <end position="317"/>
    </location>
</feature>